<comment type="function">
    <text evidence="1">Could be involved in insertion of integral membrane proteins into the membrane.</text>
</comment>
<sequence>MVSRSMIWLIRQYQTRISPLFPPRCRFTPSCSQYAVEVIRNRGPVEGLFRAVIRLLKCHPFHPGGDDPPPPAR</sequence>
<dbReference type="Pfam" id="PF01809">
    <property type="entry name" value="YidD"/>
    <property type="match status" value="1"/>
</dbReference>
<evidence type="ECO:0000313" key="2">
    <source>
        <dbReference type="EMBL" id="KAA5543906.1"/>
    </source>
</evidence>
<organism evidence="2 3">
    <name type="scientific">Roseiconus nitratireducens</name>
    <dbReference type="NCBI Taxonomy" id="2605748"/>
    <lineage>
        <taxon>Bacteria</taxon>
        <taxon>Pseudomonadati</taxon>
        <taxon>Planctomycetota</taxon>
        <taxon>Planctomycetia</taxon>
        <taxon>Pirellulales</taxon>
        <taxon>Pirellulaceae</taxon>
        <taxon>Roseiconus</taxon>
    </lineage>
</organism>
<dbReference type="Proteomes" id="UP000324479">
    <property type="component" value="Unassembled WGS sequence"/>
</dbReference>
<name>A0A5M6DBN2_9BACT</name>
<evidence type="ECO:0000313" key="3">
    <source>
        <dbReference type="Proteomes" id="UP000324479"/>
    </source>
</evidence>
<dbReference type="NCBIfam" id="TIGR00278">
    <property type="entry name" value="membrane protein insertion efficiency factor YidD"/>
    <property type="match status" value="1"/>
</dbReference>
<comment type="similarity">
    <text evidence="1">Belongs to the UPF0161 family.</text>
</comment>
<protein>
    <recommendedName>
        <fullName evidence="1">Putative membrane protein insertion efficiency factor</fullName>
    </recommendedName>
</protein>
<dbReference type="AlphaFoldDB" id="A0A5M6DBN2"/>
<gene>
    <name evidence="2" type="primary">yidD</name>
    <name evidence="2" type="ORF">FYK55_11275</name>
</gene>
<dbReference type="InterPro" id="IPR002696">
    <property type="entry name" value="Membr_insert_effic_factor_YidD"/>
</dbReference>
<comment type="caution">
    <text evidence="2">The sequence shown here is derived from an EMBL/GenBank/DDBJ whole genome shotgun (WGS) entry which is preliminary data.</text>
</comment>
<keyword evidence="1" id="KW-0472">Membrane</keyword>
<dbReference type="SMART" id="SM01234">
    <property type="entry name" value="Haemolytic"/>
    <property type="match status" value="1"/>
</dbReference>
<dbReference type="HAMAP" id="MF_00386">
    <property type="entry name" value="UPF0161_YidD"/>
    <property type="match status" value="1"/>
</dbReference>
<dbReference type="GO" id="GO:0005886">
    <property type="term" value="C:plasma membrane"/>
    <property type="evidence" value="ECO:0007669"/>
    <property type="project" value="UniProtKB-SubCell"/>
</dbReference>
<proteinExistence type="inferred from homology"/>
<dbReference type="PANTHER" id="PTHR33383">
    <property type="entry name" value="MEMBRANE PROTEIN INSERTION EFFICIENCY FACTOR-RELATED"/>
    <property type="match status" value="1"/>
</dbReference>
<keyword evidence="1" id="KW-1003">Cell membrane</keyword>
<dbReference type="PANTHER" id="PTHR33383:SF1">
    <property type="entry name" value="MEMBRANE PROTEIN INSERTION EFFICIENCY FACTOR-RELATED"/>
    <property type="match status" value="1"/>
</dbReference>
<comment type="subcellular location">
    <subcellularLocation>
        <location evidence="1">Cell membrane</location>
        <topology evidence="1">Peripheral membrane protein</topology>
        <orientation evidence="1">Cytoplasmic side</orientation>
    </subcellularLocation>
</comment>
<keyword evidence="3" id="KW-1185">Reference proteome</keyword>
<dbReference type="EMBL" id="VWOX01000005">
    <property type="protein sequence ID" value="KAA5543906.1"/>
    <property type="molecule type" value="Genomic_DNA"/>
</dbReference>
<accession>A0A5M6DBN2</accession>
<reference evidence="2 3" key="1">
    <citation type="submission" date="2019-08" db="EMBL/GenBank/DDBJ databases">
        <authorList>
            <person name="Dhanesh K."/>
            <person name="Kumar G."/>
            <person name="Sasikala C."/>
            <person name="Venkata Ramana C."/>
        </authorList>
    </citation>
    <scope>NUCLEOTIDE SEQUENCE [LARGE SCALE GENOMIC DNA]</scope>
    <source>
        <strain evidence="2 3">JC645</strain>
    </source>
</reference>
<evidence type="ECO:0000256" key="1">
    <source>
        <dbReference type="HAMAP-Rule" id="MF_00386"/>
    </source>
</evidence>